<feature type="domain" description="ABC transmembrane type-1" evidence="7">
    <location>
        <begin position="79"/>
        <end position="291"/>
    </location>
</feature>
<dbReference type="PANTHER" id="PTHR43839:SF3">
    <property type="entry name" value="OLIGOPEPTIDE ABC TRANSPORTER, PERMEASE PROTEIN"/>
    <property type="match status" value="1"/>
</dbReference>
<feature type="transmembrane region" description="Helical" evidence="6">
    <location>
        <begin position="274"/>
        <end position="295"/>
    </location>
</feature>
<evidence type="ECO:0000256" key="5">
    <source>
        <dbReference type="ARBA" id="ARBA00023136"/>
    </source>
</evidence>
<dbReference type="Proteomes" id="UP001597273">
    <property type="component" value="Unassembled WGS sequence"/>
</dbReference>
<keyword evidence="3 6" id="KW-0812">Transmembrane</keyword>
<keyword evidence="5 6" id="KW-0472">Membrane</keyword>
<feature type="transmembrane region" description="Helical" evidence="6">
    <location>
        <begin position="6"/>
        <end position="27"/>
    </location>
</feature>
<evidence type="ECO:0000256" key="2">
    <source>
        <dbReference type="ARBA" id="ARBA00022448"/>
    </source>
</evidence>
<comment type="caution">
    <text evidence="8">The sequence shown here is derived from an EMBL/GenBank/DDBJ whole genome shotgun (WGS) entry which is preliminary data.</text>
</comment>
<dbReference type="Gene3D" id="1.10.3720.10">
    <property type="entry name" value="MetI-like"/>
    <property type="match status" value="1"/>
</dbReference>
<name>A0ABW4QE11_9BACL</name>
<evidence type="ECO:0000313" key="8">
    <source>
        <dbReference type="EMBL" id="MFD1861811.1"/>
    </source>
</evidence>
<evidence type="ECO:0000256" key="4">
    <source>
        <dbReference type="ARBA" id="ARBA00022989"/>
    </source>
</evidence>
<evidence type="ECO:0000256" key="1">
    <source>
        <dbReference type="ARBA" id="ARBA00004141"/>
    </source>
</evidence>
<feature type="transmembrane region" description="Helical" evidence="6">
    <location>
        <begin position="216"/>
        <end position="233"/>
    </location>
</feature>
<comment type="similarity">
    <text evidence="6">Belongs to the binding-protein-dependent transport system permease family.</text>
</comment>
<dbReference type="PANTHER" id="PTHR43839">
    <property type="entry name" value="OPPC IN A BINDING PROTEIN-DEPENDENT TRANSPORT SYSTEM"/>
    <property type="match status" value="1"/>
</dbReference>
<dbReference type="InterPro" id="IPR035906">
    <property type="entry name" value="MetI-like_sf"/>
</dbReference>
<keyword evidence="4 6" id="KW-1133">Transmembrane helix</keyword>
<accession>A0ABW4QE11</accession>
<dbReference type="Pfam" id="PF00528">
    <property type="entry name" value="BPD_transp_1"/>
    <property type="match status" value="1"/>
</dbReference>
<feature type="transmembrane region" description="Helical" evidence="6">
    <location>
        <begin position="77"/>
        <end position="100"/>
    </location>
</feature>
<dbReference type="RefSeq" id="WP_204891127.1">
    <property type="nucleotide sequence ID" value="NZ_JBHUFW010000004.1"/>
</dbReference>
<dbReference type="CDD" id="cd06261">
    <property type="entry name" value="TM_PBP2"/>
    <property type="match status" value="1"/>
</dbReference>
<proteinExistence type="inferred from homology"/>
<evidence type="ECO:0000256" key="3">
    <source>
        <dbReference type="ARBA" id="ARBA00022692"/>
    </source>
</evidence>
<dbReference type="InterPro" id="IPR000515">
    <property type="entry name" value="MetI-like"/>
</dbReference>
<evidence type="ECO:0000256" key="6">
    <source>
        <dbReference type="RuleBase" id="RU363032"/>
    </source>
</evidence>
<dbReference type="PROSITE" id="PS50928">
    <property type="entry name" value="ABC_TM1"/>
    <property type="match status" value="1"/>
</dbReference>
<dbReference type="EMBL" id="JBHUFW010000004">
    <property type="protein sequence ID" value="MFD1861811.1"/>
    <property type="molecule type" value="Genomic_DNA"/>
</dbReference>
<keyword evidence="9" id="KW-1185">Reference proteome</keyword>
<organism evidence="8 9">
    <name type="scientific">Planococcus chinensis</name>
    <dbReference type="NCBI Taxonomy" id="272917"/>
    <lineage>
        <taxon>Bacteria</taxon>
        <taxon>Bacillati</taxon>
        <taxon>Bacillota</taxon>
        <taxon>Bacilli</taxon>
        <taxon>Bacillales</taxon>
        <taxon>Caryophanaceae</taxon>
        <taxon>Planococcus</taxon>
    </lineage>
</organism>
<keyword evidence="2 6" id="KW-0813">Transport</keyword>
<dbReference type="SUPFAM" id="SSF161098">
    <property type="entry name" value="MetI-like"/>
    <property type="match status" value="1"/>
</dbReference>
<comment type="subcellular location">
    <subcellularLocation>
        <location evidence="6">Cell membrane</location>
        <topology evidence="6">Multi-pass membrane protein</topology>
    </subcellularLocation>
    <subcellularLocation>
        <location evidence="1">Membrane</location>
        <topology evidence="1">Multi-pass membrane protein</topology>
    </subcellularLocation>
</comment>
<feature type="transmembrane region" description="Helical" evidence="6">
    <location>
        <begin position="120"/>
        <end position="138"/>
    </location>
</feature>
<sequence>MWRQPLFVIGFAVMSFFLFGSFIYEWLYGNVPRQLLFVMENGRAVEGPPISPNWQYPLGTDQFGYDLFGKLMIGGKYTILAALAIAALRMLIAVPLGFILGTYLERHRAWLGGLADSMHYIPLTLFAAFLLGPVLWMPPDGFETAMWERIAIQVVLMALLTVPVVAMLVSSEASLLYRQEYILASKVLGASRFRIIRKHLYPQMREKFAVLYGQQVMETFIILAHLSLLNLFFGGTKVSYDPMFGDPPMSISFEWSGLFGSTFRYVQGAPWLPLYPVLFIALAILSVSLMLEGYLRSKAPKVKRVRKAAAKHVKTVEWNREQLREKMVLMKAAAAPKNTRES</sequence>
<gene>
    <name evidence="8" type="ORF">ACFSDB_02670</name>
</gene>
<protein>
    <submittedName>
        <fullName evidence="8">ABC transporter permease</fullName>
    </submittedName>
</protein>
<reference evidence="9" key="1">
    <citation type="journal article" date="2019" name="Int. J. Syst. Evol. Microbiol.">
        <title>The Global Catalogue of Microorganisms (GCM) 10K type strain sequencing project: providing services to taxonomists for standard genome sequencing and annotation.</title>
        <authorList>
            <consortium name="The Broad Institute Genomics Platform"/>
            <consortium name="The Broad Institute Genome Sequencing Center for Infectious Disease"/>
            <person name="Wu L."/>
            <person name="Ma J."/>
        </authorList>
    </citation>
    <scope>NUCLEOTIDE SEQUENCE [LARGE SCALE GENOMIC DNA]</scope>
    <source>
        <strain evidence="9">CGMCC 1.15475</strain>
    </source>
</reference>
<feature type="transmembrane region" description="Helical" evidence="6">
    <location>
        <begin position="150"/>
        <end position="169"/>
    </location>
</feature>
<evidence type="ECO:0000313" key="9">
    <source>
        <dbReference type="Proteomes" id="UP001597273"/>
    </source>
</evidence>
<evidence type="ECO:0000259" key="7">
    <source>
        <dbReference type="PROSITE" id="PS50928"/>
    </source>
</evidence>